<keyword evidence="3" id="KW-1185">Reference proteome</keyword>
<feature type="region of interest" description="Disordered" evidence="1">
    <location>
        <begin position="351"/>
        <end position="393"/>
    </location>
</feature>
<keyword evidence="2" id="KW-1133">Transmembrane helix</keyword>
<name>A0A0N5BER0_STREA</name>
<feature type="compositionally biased region" description="Basic and acidic residues" evidence="1">
    <location>
        <begin position="376"/>
        <end position="393"/>
    </location>
</feature>
<proteinExistence type="predicted"/>
<evidence type="ECO:0000256" key="1">
    <source>
        <dbReference type="SAM" id="MobiDB-lite"/>
    </source>
</evidence>
<organism evidence="3 4">
    <name type="scientific">Strongyloides papillosus</name>
    <name type="common">Intestinal threadworm</name>
    <dbReference type="NCBI Taxonomy" id="174720"/>
    <lineage>
        <taxon>Eukaryota</taxon>
        <taxon>Metazoa</taxon>
        <taxon>Ecdysozoa</taxon>
        <taxon>Nematoda</taxon>
        <taxon>Chromadorea</taxon>
        <taxon>Rhabditida</taxon>
        <taxon>Tylenchina</taxon>
        <taxon>Panagrolaimomorpha</taxon>
        <taxon>Strongyloidoidea</taxon>
        <taxon>Strongyloididae</taxon>
        <taxon>Strongyloides</taxon>
    </lineage>
</organism>
<evidence type="ECO:0000256" key="2">
    <source>
        <dbReference type="SAM" id="Phobius"/>
    </source>
</evidence>
<protein>
    <submittedName>
        <fullName evidence="4">SANT domain-containing protein</fullName>
    </submittedName>
</protein>
<dbReference type="AlphaFoldDB" id="A0A0N5BER0"/>
<sequence>MAGDGLFVYSTKGTEKISFIAERSSYVECQCDNRKEGFRNSHTNDCYVPMNTTVSFNGEVPVWEQLKMELFAKGDPRGIHWLAWNEYVLVRIKANHLPTDIESISYAHLQYYMDNGITDQKLRESKVKHIAKYEKMKKKVDAGPEEAAIKLELDREELRSEIDQAIQEHREGEDPFENYSTFTKSNEDRDFEDSVETAVSRGSTRYESVISVASSGRNSMPKGMPSTRLSIPPQIRAPIANTPFSMSPSVIGSIGNYPLRTTDLAKELKVEELKKSISDLIEKSKENDVKEVIDALMNSFSIAEGMEAIGVLAVCVSVILGAYYKRRVVNDMISSVLRRIRGRAEDEYSVHASDYRPRTTQKRSSDTDEESLEMQTLKRKESRLKPKSDGEKKRDLELCDTDVLPFDEKDLKLIKAMD</sequence>
<feature type="transmembrane region" description="Helical" evidence="2">
    <location>
        <begin position="305"/>
        <end position="324"/>
    </location>
</feature>
<accession>A0A0N5BER0</accession>
<reference evidence="4" key="1">
    <citation type="submission" date="2017-02" db="UniProtKB">
        <authorList>
            <consortium name="WormBaseParasite"/>
        </authorList>
    </citation>
    <scope>IDENTIFICATION</scope>
</reference>
<evidence type="ECO:0000313" key="4">
    <source>
        <dbReference type="WBParaSite" id="SPAL_0000448300.1"/>
    </source>
</evidence>
<dbReference type="WBParaSite" id="SPAL_0000448300.1">
    <property type="protein sequence ID" value="SPAL_0000448300.1"/>
    <property type="gene ID" value="SPAL_0000448300"/>
</dbReference>
<keyword evidence="2" id="KW-0472">Membrane</keyword>
<keyword evidence="2" id="KW-0812">Transmembrane</keyword>
<dbReference type="Proteomes" id="UP000046392">
    <property type="component" value="Unplaced"/>
</dbReference>
<evidence type="ECO:0000313" key="3">
    <source>
        <dbReference type="Proteomes" id="UP000046392"/>
    </source>
</evidence>